<proteinExistence type="predicted"/>
<reference evidence="2 3" key="1">
    <citation type="submission" date="2006-03" db="EMBL/GenBank/DDBJ databases">
        <authorList>
            <person name="Giovannoni S.J."/>
            <person name="Cho J.-C."/>
            <person name="Ferriera S."/>
            <person name="Johnson J."/>
            <person name="Kravitz S."/>
            <person name="Halpern A."/>
            <person name="Remington K."/>
            <person name="Beeson K."/>
            <person name="Tran B."/>
            <person name="Rogers Y.-H."/>
            <person name="Friedman R."/>
            <person name="Venter J.C."/>
        </authorList>
    </citation>
    <scope>NUCLEOTIDE SEQUENCE [LARGE SCALE GENOMIC DNA]</scope>
    <source>
        <strain evidence="2 3">HTCC2207</strain>
    </source>
</reference>
<dbReference type="Proteomes" id="UP000005555">
    <property type="component" value="Unassembled WGS sequence"/>
</dbReference>
<dbReference type="STRING" id="314287.GB2207_11843"/>
<name>Q1YS98_9GAMM</name>
<evidence type="ECO:0000256" key="1">
    <source>
        <dbReference type="SAM" id="Phobius"/>
    </source>
</evidence>
<dbReference type="AlphaFoldDB" id="Q1YS98"/>
<evidence type="ECO:0000313" key="3">
    <source>
        <dbReference type="Proteomes" id="UP000005555"/>
    </source>
</evidence>
<organism evidence="2 3">
    <name type="scientific">gamma proteobacterium HTCC2207</name>
    <dbReference type="NCBI Taxonomy" id="314287"/>
    <lineage>
        <taxon>Bacteria</taxon>
        <taxon>Pseudomonadati</taxon>
        <taxon>Pseudomonadota</taxon>
        <taxon>Gammaproteobacteria</taxon>
        <taxon>Cellvibrionales</taxon>
        <taxon>Porticoccaceae</taxon>
        <taxon>SAR92 clade</taxon>
    </lineage>
</organism>
<feature type="transmembrane region" description="Helical" evidence="1">
    <location>
        <begin position="12"/>
        <end position="42"/>
    </location>
</feature>
<protein>
    <submittedName>
        <fullName evidence="2">Uncharacterized protein</fullName>
    </submittedName>
</protein>
<keyword evidence="1" id="KW-0812">Transmembrane</keyword>
<keyword evidence="3" id="KW-1185">Reference proteome</keyword>
<evidence type="ECO:0000313" key="2">
    <source>
        <dbReference type="EMBL" id="EAS47308.1"/>
    </source>
</evidence>
<keyword evidence="1" id="KW-1133">Transmembrane helix</keyword>
<comment type="caution">
    <text evidence="2">The sequence shown here is derived from an EMBL/GenBank/DDBJ whole genome shotgun (WGS) entry which is preliminary data.</text>
</comment>
<accession>Q1YS98</accession>
<sequence length="48" mass="5693">MKPLKYSLPAPFIVELVILELAILELFILELFILELFTFWLWGCSIEH</sequence>
<dbReference type="HOGENOM" id="CLU_3153201_0_0_6"/>
<keyword evidence="1" id="KW-0472">Membrane</keyword>
<gene>
    <name evidence="2" type="ORF">GB2207_11843</name>
</gene>
<dbReference type="EMBL" id="AAPI01000003">
    <property type="protein sequence ID" value="EAS47308.1"/>
    <property type="molecule type" value="Genomic_DNA"/>
</dbReference>